<organism evidence="1 2">
    <name type="scientific">Flagellimonas yonaguniensis</name>
    <dbReference type="NCBI Taxonomy" id="3031325"/>
    <lineage>
        <taxon>Bacteria</taxon>
        <taxon>Pseudomonadati</taxon>
        <taxon>Bacteroidota</taxon>
        <taxon>Flavobacteriia</taxon>
        <taxon>Flavobacteriales</taxon>
        <taxon>Flavobacteriaceae</taxon>
        <taxon>Flagellimonas</taxon>
    </lineage>
</organism>
<name>A0ABT5Y1M3_9FLAO</name>
<protein>
    <submittedName>
        <fullName evidence="1">Uncharacterized protein</fullName>
    </submittedName>
</protein>
<gene>
    <name evidence="1" type="ORF">PY092_14395</name>
</gene>
<dbReference type="RefSeq" id="WP_275616500.1">
    <property type="nucleotide sequence ID" value="NZ_JARFVB010000010.1"/>
</dbReference>
<dbReference type="Proteomes" id="UP001221366">
    <property type="component" value="Unassembled WGS sequence"/>
</dbReference>
<sequence>MQLYDLCIVINHSKKEWNGKYAIIIEDSYPEYYLVELWTFEPDNEVQMKSFLPSNLRLAAEDEVKEYQEKFKAYCDRNNKA</sequence>
<dbReference type="EMBL" id="JARFVB010000010">
    <property type="protein sequence ID" value="MDF0717350.1"/>
    <property type="molecule type" value="Genomic_DNA"/>
</dbReference>
<reference evidence="1 2" key="1">
    <citation type="submission" date="2023-03" db="EMBL/GenBank/DDBJ databases">
        <title>Muricauda XX sp. nov. and Muricauda XXX sp. nov., two novel species isolated from Okinawa Trough.</title>
        <authorList>
            <person name="Cao W."/>
            <person name="Deng X."/>
        </authorList>
    </citation>
    <scope>NUCLEOTIDE SEQUENCE [LARGE SCALE GENOMIC DNA]</scope>
    <source>
        <strain evidence="1 2">334s03</strain>
    </source>
</reference>
<evidence type="ECO:0000313" key="1">
    <source>
        <dbReference type="EMBL" id="MDF0717350.1"/>
    </source>
</evidence>
<evidence type="ECO:0000313" key="2">
    <source>
        <dbReference type="Proteomes" id="UP001221366"/>
    </source>
</evidence>
<proteinExistence type="predicted"/>
<accession>A0ABT5Y1M3</accession>
<keyword evidence="2" id="KW-1185">Reference proteome</keyword>
<comment type="caution">
    <text evidence="1">The sequence shown here is derived from an EMBL/GenBank/DDBJ whole genome shotgun (WGS) entry which is preliminary data.</text>
</comment>